<dbReference type="CDD" id="cd03214">
    <property type="entry name" value="ABC_Iron-Siderophores_B12_Hemin"/>
    <property type="match status" value="1"/>
</dbReference>
<keyword evidence="6 12" id="KW-0067">ATP-binding</keyword>
<keyword evidence="9" id="KW-0472">Membrane</keyword>
<protein>
    <submittedName>
        <fullName evidence="12">Heme ABC transporter ATP-binding protein</fullName>
    </submittedName>
</protein>
<keyword evidence="8" id="KW-0406">Ion transport</keyword>
<feature type="domain" description="ABC transporter" evidence="11">
    <location>
        <begin position="3"/>
        <end position="239"/>
    </location>
</feature>
<name>A0ABV9FJC7_9NOCA</name>
<evidence type="ECO:0000313" key="13">
    <source>
        <dbReference type="Proteomes" id="UP001595914"/>
    </source>
</evidence>
<evidence type="ECO:0000256" key="5">
    <source>
        <dbReference type="ARBA" id="ARBA00022741"/>
    </source>
</evidence>
<proteinExistence type="predicted"/>
<keyword evidence="13" id="KW-1185">Reference proteome</keyword>
<dbReference type="PROSITE" id="PS50893">
    <property type="entry name" value="ABC_TRANSPORTER_2"/>
    <property type="match status" value="1"/>
</dbReference>
<dbReference type="GO" id="GO:0005524">
    <property type="term" value="F:ATP binding"/>
    <property type="evidence" value="ECO:0007669"/>
    <property type="project" value="UniProtKB-KW"/>
</dbReference>
<dbReference type="RefSeq" id="WP_378413012.1">
    <property type="nucleotide sequence ID" value="NZ_JBHSFO010000001.1"/>
</dbReference>
<dbReference type="InterPro" id="IPR027417">
    <property type="entry name" value="P-loop_NTPase"/>
</dbReference>
<evidence type="ECO:0000256" key="1">
    <source>
        <dbReference type="ARBA" id="ARBA00004202"/>
    </source>
</evidence>
<dbReference type="PANTHER" id="PTHR42771">
    <property type="entry name" value="IRON(3+)-HYDROXAMATE IMPORT ATP-BINDING PROTEIN FHUC"/>
    <property type="match status" value="1"/>
</dbReference>
<evidence type="ECO:0000256" key="3">
    <source>
        <dbReference type="ARBA" id="ARBA00022475"/>
    </source>
</evidence>
<dbReference type="PROSITE" id="PS00211">
    <property type="entry name" value="ABC_TRANSPORTER_1"/>
    <property type="match status" value="1"/>
</dbReference>
<evidence type="ECO:0000256" key="9">
    <source>
        <dbReference type="ARBA" id="ARBA00023136"/>
    </source>
</evidence>
<gene>
    <name evidence="12" type="ORF">ACFO6S_00195</name>
</gene>
<dbReference type="SUPFAM" id="SSF52540">
    <property type="entry name" value="P-loop containing nucleoside triphosphate hydrolases"/>
    <property type="match status" value="1"/>
</dbReference>
<dbReference type="SMART" id="SM00382">
    <property type="entry name" value="AAA"/>
    <property type="match status" value="1"/>
</dbReference>
<dbReference type="Gene3D" id="3.40.50.300">
    <property type="entry name" value="P-loop containing nucleotide triphosphate hydrolases"/>
    <property type="match status" value="1"/>
</dbReference>
<evidence type="ECO:0000256" key="10">
    <source>
        <dbReference type="SAM" id="MobiDB-lite"/>
    </source>
</evidence>
<keyword evidence="7" id="KW-0408">Iron</keyword>
<evidence type="ECO:0000256" key="4">
    <source>
        <dbReference type="ARBA" id="ARBA00022496"/>
    </source>
</evidence>
<evidence type="ECO:0000256" key="8">
    <source>
        <dbReference type="ARBA" id="ARBA00023065"/>
    </source>
</evidence>
<feature type="region of interest" description="Disordered" evidence="10">
    <location>
        <begin position="266"/>
        <end position="288"/>
    </location>
</feature>
<evidence type="ECO:0000256" key="2">
    <source>
        <dbReference type="ARBA" id="ARBA00022448"/>
    </source>
</evidence>
<dbReference type="InterPro" id="IPR003439">
    <property type="entry name" value="ABC_transporter-like_ATP-bd"/>
</dbReference>
<keyword evidence="5" id="KW-0547">Nucleotide-binding</keyword>
<reference evidence="13" key="1">
    <citation type="journal article" date="2019" name="Int. J. Syst. Evol. Microbiol.">
        <title>The Global Catalogue of Microorganisms (GCM) 10K type strain sequencing project: providing services to taxonomists for standard genome sequencing and annotation.</title>
        <authorList>
            <consortium name="The Broad Institute Genomics Platform"/>
            <consortium name="The Broad Institute Genome Sequencing Center for Infectious Disease"/>
            <person name="Wu L."/>
            <person name="Ma J."/>
        </authorList>
    </citation>
    <scope>NUCLEOTIDE SEQUENCE [LARGE SCALE GENOMIC DNA]</scope>
    <source>
        <strain evidence="13">CCUG 54520</strain>
    </source>
</reference>
<dbReference type="InterPro" id="IPR003593">
    <property type="entry name" value="AAA+_ATPase"/>
</dbReference>
<keyword evidence="3" id="KW-1003">Cell membrane</keyword>
<evidence type="ECO:0000259" key="11">
    <source>
        <dbReference type="PROSITE" id="PS50893"/>
    </source>
</evidence>
<dbReference type="EMBL" id="JBHSFO010000001">
    <property type="protein sequence ID" value="MFC4602106.1"/>
    <property type="molecule type" value="Genomic_DNA"/>
</dbReference>
<keyword evidence="2" id="KW-0813">Transport</keyword>
<dbReference type="Proteomes" id="UP001595914">
    <property type="component" value="Unassembled WGS sequence"/>
</dbReference>
<evidence type="ECO:0000256" key="7">
    <source>
        <dbReference type="ARBA" id="ARBA00023004"/>
    </source>
</evidence>
<accession>A0ABV9FJC7</accession>
<dbReference type="Pfam" id="PF00005">
    <property type="entry name" value="ABC_tran"/>
    <property type="match status" value="1"/>
</dbReference>
<dbReference type="InterPro" id="IPR017871">
    <property type="entry name" value="ABC_transporter-like_CS"/>
</dbReference>
<organism evidence="12 13">
    <name type="scientific">Rhodococcus kronopolitis</name>
    <dbReference type="NCBI Taxonomy" id="1460226"/>
    <lineage>
        <taxon>Bacteria</taxon>
        <taxon>Bacillati</taxon>
        <taxon>Actinomycetota</taxon>
        <taxon>Actinomycetes</taxon>
        <taxon>Mycobacteriales</taxon>
        <taxon>Nocardiaceae</taxon>
        <taxon>Rhodococcus</taxon>
    </lineage>
</organism>
<dbReference type="PANTHER" id="PTHR42771:SF2">
    <property type="entry name" value="IRON(3+)-HYDROXAMATE IMPORT ATP-BINDING PROTEIN FHUC"/>
    <property type="match status" value="1"/>
</dbReference>
<dbReference type="InterPro" id="IPR051535">
    <property type="entry name" value="Siderophore_ABC-ATPase"/>
</dbReference>
<comment type="caution">
    <text evidence="12">The sequence shown here is derived from an EMBL/GenBank/DDBJ whole genome shotgun (WGS) entry which is preliminary data.</text>
</comment>
<evidence type="ECO:0000313" key="12">
    <source>
        <dbReference type="EMBL" id="MFC4602106.1"/>
    </source>
</evidence>
<evidence type="ECO:0000256" key="6">
    <source>
        <dbReference type="ARBA" id="ARBA00022840"/>
    </source>
</evidence>
<comment type="subcellular location">
    <subcellularLocation>
        <location evidence="1">Cell membrane</location>
        <topology evidence="1">Peripheral membrane protein</topology>
    </subcellularLocation>
</comment>
<keyword evidence="4" id="KW-0410">Iron transport</keyword>
<sequence length="288" mass="31789">MLFEARDVSVSYGDNHVVQNVSITVGANEIVTLIGPNGSGKSTVMKALSGQLSPRSGTVQLEGSDLSSWPPRRRAQAIGMLNQKNTAPTDMTVRELVGYGRHPHHRWYERTTPDDNEAVEWAIAHTELAAMAQRPVSQLSGGEAQRAWLAMVLAQRPRVLLLDEPTTYLDIAHQHEVLEVVTSLNRTLGIAVLMVLHDLNQASTFSDRIVALASGRVVAEGAPREVLTANLIREVYGMEAEVEEHPVTTRPRIHLVRRQWNMPVSDDRRPVEVPTREPAAAVPTSEEN</sequence>
<dbReference type="NCBIfam" id="NF010068">
    <property type="entry name" value="PRK13548.1"/>
    <property type="match status" value="1"/>
</dbReference>
<feature type="compositionally biased region" description="Basic and acidic residues" evidence="10">
    <location>
        <begin position="266"/>
        <end position="275"/>
    </location>
</feature>